<dbReference type="InterPro" id="IPR054418">
    <property type="entry name" value="MQNX/HUTI_composite_N"/>
</dbReference>
<keyword evidence="3" id="KW-0862">Zinc</keyword>
<dbReference type="RefSeq" id="WP_222981294.1">
    <property type="nucleotide sequence ID" value="NZ_JAINVZ010000026.1"/>
</dbReference>
<feature type="domain" description="Aminodeoxyfutalosine deaminase/Imidazolonepropionase-like composite" evidence="4">
    <location>
        <begin position="22"/>
        <end position="47"/>
    </location>
</feature>
<evidence type="ECO:0000313" key="6">
    <source>
        <dbReference type="Proteomes" id="UP001198565"/>
    </source>
</evidence>
<gene>
    <name evidence="5" type="ORF">K7472_27585</name>
</gene>
<evidence type="ECO:0000259" key="4">
    <source>
        <dbReference type="Pfam" id="PF22039"/>
    </source>
</evidence>
<dbReference type="Proteomes" id="UP001198565">
    <property type="component" value="Unassembled WGS sequence"/>
</dbReference>
<reference evidence="5 6" key="1">
    <citation type="submission" date="2021-08" db="EMBL/GenBank/DDBJ databases">
        <title>Streptomyces sp. PTM05 isolated from lichen.</title>
        <authorList>
            <person name="Somphong A."/>
            <person name="Phongsopitanun W."/>
            <person name="Tanasupawat S."/>
        </authorList>
    </citation>
    <scope>NUCLEOTIDE SEQUENCE [LARGE SCALE GENOMIC DNA]</scope>
    <source>
        <strain evidence="5 6">Ptm05</strain>
    </source>
</reference>
<dbReference type="Pfam" id="PF22039">
    <property type="entry name" value="HUTI_composite_bact"/>
    <property type="match status" value="1"/>
</dbReference>
<keyword evidence="1" id="KW-0479">Metal-binding</keyword>
<name>A0ABS7QZC9_9ACTN</name>
<evidence type="ECO:0000313" key="5">
    <source>
        <dbReference type="EMBL" id="MBY8888575.1"/>
    </source>
</evidence>
<keyword evidence="2" id="KW-0378">Hydrolase</keyword>
<accession>A0ABS7QZC9</accession>
<evidence type="ECO:0000256" key="2">
    <source>
        <dbReference type="ARBA" id="ARBA00022801"/>
    </source>
</evidence>
<keyword evidence="6" id="KW-1185">Reference proteome</keyword>
<organism evidence="5 6">
    <name type="scientific">Streptantibioticus parmotrematis</name>
    <dbReference type="NCBI Taxonomy" id="2873249"/>
    <lineage>
        <taxon>Bacteria</taxon>
        <taxon>Bacillati</taxon>
        <taxon>Actinomycetota</taxon>
        <taxon>Actinomycetes</taxon>
        <taxon>Kitasatosporales</taxon>
        <taxon>Streptomycetaceae</taxon>
        <taxon>Streptantibioticus</taxon>
    </lineage>
</organism>
<evidence type="ECO:0000256" key="1">
    <source>
        <dbReference type="ARBA" id="ARBA00022723"/>
    </source>
</evidence>
<dbReference type="InterPro" id="IPR011059">
    <property type="entry name" value="Metal-dep_hydrolase_composite"/>
</dbReference>
<comment type="caution">
    <text evidence="5">The sequence shown here is derived from an EMBL/GenBank/DDBJ whole genome shotgun (WGS) entry which is preliminary data.</text>
</comment>
<dbReference type="SUPFAM" id="SSF51338">
    <property type="entry name" value="Composite domain of metallo-dependent hydrolases"/>
    <property type="match status" value="1"/>
</dbReference>
<proteinExistence type="predicted"/>
<evidence type="ECO:0000256" key="3">
    <source>
        <dbReference type="ARBA" id="ARBA00022833"/>
    </source>
</evidence>
<dbReference type="EMBL" id="JAINVZ010000026">
    <property type="protein sequence ID" value="MBY8888575.1"/>
    <property type="molecule type" value="Genomic_DNA"/>
</dbReference>
<protein>
    <recommendedName>
        <fullName evidence="4">Aminodeoxyfutalosine deaminase/Imidazolonepropionase-like composite domain-containing protein</fullName>
    </recommendedName>
</protein>
<sequence length="148" mass="15526">MLTIHTAPLLRTRWDGAPVPEGAVVVSGDRIEAVGTLDEAVGRFPAARVRRWPGTLGPALVHDGPLPDAPSPRERVYAVMRTGAAAVVARHVSEPALRDAARRSGLRVLDAAGTPALAPGARADLTVLGDTGECLATVLAGRVLHRRR</sequence>